<comment type="similarity">
    <text evidence="8">Belongs to the MobA family.</text>
</comment>
<protein>
    <recommendedName>
        <fullName evidence="8">Probable molybdenum cofactor guanylyltransferase</fullName>
        <shortName evidence="8">MoCo guanylyltransferase</shortName>
        <ecNumber evidence="8">2.7.7.77</ecNumber>
    </recommendedName>
    <alternativeName>
        <fullName evidence="8">GTP:molybdopterin guanylyltransferase</fullName>
    </alternativeName>
    <alternativeName>
        <fullName evidence="8">Mo-MPT guanylyltransferase</fullName>
    </alternativeName>
    <alternativeName>
        <fullName evidence="8">Molybdopterin guanylyltransferase</fullName>
    </alternativeName>
    <alternativeName>
        <fullName evidence="8">Molybdopterin-guanine dinucleotide synthase</fullName>
        <shortName evidence="8">MGD synthase</shortName>
    </alternativeName>
</protein>
<dbReference type="PANTHER" id="PTHR19136">
    <property type="entry name" value="MOLYBDENUM COFACTOR GUANYLYLTRANSFERASE"/>
    <property type="match status" value="1"/>
</dbReference>
<dbReference type="EMBL" id="QEVW01000006">
    <property type="protein sequence ID" value="RAW15816.1"/>
    <property type="molecule type" value="Genomic_DNA"/>
</dbReference>
<evidence type="ECO:0000313" key="10">
    <source>
        <dbReference type="EMBL" id="RAW15816.1"/>
    </source>
</evidence>
<keyword evidence="4 8" id="KW-0547">Nucleotide-binding</keyword>
<evidence type="ECO:0000256" key="1">
    <source>
        <dbReference type="ARBA" id="ARBA00022490"/>
    </source>
</evidence>
<dbReference type="GO" id="GO:0005737">
    <property type="term" value="C:cytoplasm"/>
    <property type="evidence" value="ECO:0007669"/>
    <property type="project" value="UniProtKB-SubCell"/>
</dbReference>
<evidence type="ECO:0000256" key="2">
    <source>
        <dbReference type="ARBA" id="ARBA00022679"/>
    </source>
</evidence>
<dbReference type="Pfam" id="PF12804">
    <property type="entry name" value="NTP_transf_3"/>
    <property type="match status" value="1"/>
</dbReference>
<dbReference type="Gene3D" id="3.90.550.10">
    <property type="entry name" value="Spore Coat Polysaccharide Biosynthesis Protein SpsA, Chain A"/>
    <property type="match status" value="1"/>
</dbReference>
<dbReference type="PANTHER" id="PTHR19136:SF81">
    <property type="entry name" value="MOLYBDENUM COFACTOR GUANYLYLTRANSFERASE"/>
    <property type="match status" value="1"/>
</dbReference>
<dbReference type="GO" id="GO:0006777">
    <property type="term" value="P:Mo-molybdopterin cofactor biosynthetic process"/>
    <property type="evidence" value="ECO:0007669"/>
    <property type="project" value="UniProtKB-KW"/>
</dbReference>
<keyword evidence="1 8" id="KW-0963">Cytoplasm</keyword>
<feature type="binding site" evidence="8">
    <location>
        <position position="98"/>
    </location>
    <ligand>
        <name>GTP</name>
        <dbReference type="ChEBI" id="CHEBI:37565"/>
    </ligand>
</feature>
<feature type="binding site" evidence="8">
    <location>
        <begin position="11"/>
        <end position="13"/>
    </location>
    <ligand>
        <name>GTP</name>
        <dbReference type="ChEBI" id="CHEBI:37565"/>
    </ligand>
</feature>
<feature type="binding site" evidence="8">
    <location>
        <position position="98"/>
    </location>
    <ligand>
        <name>Mg(2+)</name>
        <dbReference type="ChEBI" id="CHEBI:18420"/>
    </ligand>
</feature>
<evidence type="ECO:0000256" key="8">
    <source>
        <dbReference type="HAMAP-Rule" id="MF_00316"/>
    </source>
</evidence>
<comment type="subcellular location">
    <subcellularLocation>
        <location evidence="8">Cytoplasm</location>
    </subcellularLocation>
</comment>
<dbReference type="InterPro" id="IPR025877">
    <property type="entry name" value="MobA-like_NTP_Trfase"/>
</dbReference>
<name>A0A329QUX2_9BACL</name>
<dbReference type="SUPFAM" id="SSF53448">
    <property type="entry name" value="Nucleotide-diphospho-sugar transferases"/>
    <property type="match status" value="1"/>
</dbReference>
<comment type="cofactor">
    <cofactor evidence="8">
        <name>Mg(2+)</name>
        <dbReference type="ChEBI" id="CHEBI:18420"/>
    </cofactor>
</comment>
<dbReference type="Proteomes" id="UP000250642">
    <property type="component" value="Unassembled WGS sequence"/>
</dbReference>
<evidence type="ECO:0000256" key="3">
    <source>
        <dbReference type="ARBA" id="ARBA00022723"/>
    </source>
</evidence>
<feature type="binding site" evidence="8">
    <location>
        <position position="23"/>
    </location>
    <ligand>
        <name>GTP</name>
        <dbReference type="ChEBI" id="CHEBI:37565"/>
    </ligand>
</feature>
<dbReference type="EC" id="2.7.7.77" evidence="8"/>
<accession>A0A329QUX2</accession>
<evidence type="ECO:0000256" key="5">
    <source>
        <dbReference type="ARBA" id="ARBA00022842"/>
    </source>
</evidence>
<gene>
    <name evidence="8" type="primary">mobA</name>
    <name evidence="10" type="ORF">DC345_09890</name>
</gene>
<dbReference type="InterPro" id="IPR013482">
    <property type="entry name" value="Molybde_CF_guanTrfase"/>
</dbReference>
<evidence type="ECO:0000259" key="9">
    <source>
        <dbReference type="Pfam" id="PF12804"/>
    </source>
</evidence>
<keyword evidence="5 8" id="KW-0460">Magnesium</keyword>
<sequence>MSKMEWTGIILAGGLSRRMGFNKALLEWNDSSVLEQIIQAMAPAVHRIILSTGNNTAAYTALPYDRVQDDYPGKGPLAGLQAALQASETDWNLICACDMPLLEPSFFKGMKWLAESGQEHHAIVPRLAGRVHPLAGAYHRRVLPELEQRLIDNRLKVTQWLEEIGCRYVDVDELESAGVHDVAIQLSNMNTPEEYKHIRNRSYGP</sequence>
<dbReference type="HAMAP" id="MF_00316">
    <property type="entry name" value="MobA"/>
    <property type="match status" value="1"/>
</dbReference>
<feature type="domain" description="MobA-like NTP transferase" evidence="9">
    <location>
        <begin position="8"/>
        <end position="156"/>
    </location>
</feature>
<proteinExistence type="inferred from homology"/>
<keyword evidence="7 8" id="KW-0501">Molybdenum cofactor biosynthesis</keyword>
<comment type="function">
    <text evidence="8">Transfers a GMP moiety from GTP to Mo-molybdopterin (Mo-MPT) cofactor (Moco or molybdenum cofactor) to form Mo-molybdopterin guanine dinucleotide (Mo-MGD) cofactor.</text>
</comment>
<comment type="caution">
    <text evidence="10">The sequence shown here is derived from an EMBL/GenBank/DDBJ whole genome shotgun (WGS) entry which is preliminary data.</text>
</comment>
<dbReference type="GO" id="GO:0061603">
    <property type="term" value="F:molybdenum cofactor guanylyltransferase activity"/>
    <property type="evidence" value="ECO:0007669"/>
    <property type="project" value="UniProtKB-EC"/>
</dbReference>
<comment type="caution">
    <text evidence="8">Lacks conserved residue(s) required for the propagation of feature annotation.</text>
</comment>
<dbReference type="CDD" id="cd02503">
    <property type="entry name" value="MobA"/>
    <property type="match status" value="1"/>
</dbReference>
<dbReference type="GO" id="GO:0046872">
    <property type="term" value="F:metal ion binding"/>
    <property type="evidence" value="ECO:0007669"/>
    <property type="project" value="UniProtKB-KW"/>
</dbReference>
<evidence type="ECO:0000256" key="4">
    <source>
        <dbReference type="ARBA" id="ARBA00022741"/>
    </source>
</evidence>
<evidence type="ECO:0000313" key="11">
    <source>
        <dbReference type="Proteomes" id="UP000250642"/>
    </source>
</evidence>
<comment type="catalytic activity">
    <reaction evidence="8">
        <text>Mo-molybdopterin + GTP + H(+) = Mo-molybdopterin guanine dinucleotide + diphosphate</text>
        <dbReference type="Rhea" id="RHEA:34243"/>
        <dbReference type="ChEBI" id="CHEBI:15378"/>
        <dbReference type="ChEBI" id="CHEBI:33019"/>
        <dbReference type="ChEBI" id="CHEBI:37565"/>
        <dbReference type="ChEBI" id="CHEBI:71302"/>
        <dbReference type="ChEBI" id="CHEBI:71310"/>
        <dbReference type="EC" id="2.7.7.77"/>
    </reaction>
</comment>
<evidence type="ECO:0000256" key="6">
    <source>
        <dbReference type="ARBA" id="ARBA00023134"/>
    </source>
</evidence>
<keyword evidence="10" id="KW-0548">Nucleotidyltransferase</keyword>
<feature type="binding site" evidence="8">
    <location>
        <position position="69"/>
    </location>
    <ligand>
        <name>GTP</name>
        <dbReference type="ChEBI" id="CHEBI:37565"/>
    </ligand>
</feature>
<evidence type="ECO:0000256" key="7">
    <source>
        <dbReference type="ARBA" id="ARBA00023150"/>
    </source>
</evidence>
<keyword evidence="2 8" id="KW-0808">Transferase</keyword>
<dbReference type="GO" id="GO:0005525">
    <property type="term" value="F:GTP binding"/>
    <property type="evidence" value="ECO:0007669"/>
    <property type="project" value="UniProtKB-UniRule"/>
</dbReference>
<reference evidence="10 11" key="1">
    <citation type="submission" date="2018-04" db="EMBL/GenBank/DDBJ databases">
        <title>Paenibacillus taichungensis Genome sequencing and assembly.</title>
        <authorList>
            <person name="Xu J."/>
            <person name="Rensing C."/>
            <person name="Mazhar H.S."/>
        </authorList>
    </citation>
    <scope>NUCLEOTIDE SEQUENCE [LARGE SCALE GENOMIC DNA]</scope>
    <source>
        <strain evidence="10 11">NC1</strain>
    </source>
</reference>
<keyword evidence="3 8" id="KW-0479">Metal-binding</keyword>
<keyword evidence="6 8" id="KW-0342">GTP-binding</keyword>
<comment type="domain">
    <text evidence="8">The N-terminal domain determines nucleotide recognition and specific binding, while the C-terminal domain determines the specific binding to the target protein.</text>
</comment>
<organism evidence="10 11">
    <name type="scientific">Paenibacillus taichungensis</name>
    <dbReference type="NCBI Taxonomy" id="484184"/>
    <lineage>
        <taxon>Bacteria</taxon>
        <taxon>Bacillati</taxon>
        <taxon>Bacillota</taxon>
        <taxon>Bacilli</taxon>
        <taxon>Bacillales</taxon>
        <taxon>Paenibacillaceae</taxon>
        <taxon>Paenibacillus</taxon>
    </lineage>
</organism>
<dbReference type="InterPro" id="IPR029044">
    <property type="entry name" value="Nucleotide-diphossugar_trans"/>
</dbReference>
<dbReference type="AlphaFoldDB" id="A0A329QUX2"/>